<organism evidence="1">
    <name type="scientific">Siphoviridae sp. ctJER10</name>
    <dbReference type="NCBI Taxonomy" id="2825430"/>
    <lineage>
        <taxon>Viruses</taxon>
        <taxon>Duplodnaviria</taxon>
        <taxon>Heunggongvirae</taxon>
        <taxon>Uroviricota</taxon>
        <taxon>Caudoviricetes</taxon>
    </lineage>
</organism>
<reference evidence="1" key="1">
    <citation type="journal article" date="2021" name="Proc. Natl. Acad. Sci. U.S.A.">
        <title>A Catalog of Tens of Thousands of Viruses from Human Metagenomes Reveals Hidden Associations with Chronic Diseases.</title>
        <authorList>
            <person name="Tisza M.J."/>
            <person name="Buck C.B."/>
        </authorList>
    </citation>
    <scope>NUCLEOTIDE SEQUENCE</scope>
    <source>
        <strain evidence="1">CtJER10</strain>
    </source>
</reference>
<sequence>MKKLIIAAALCSILSIPVMAHNPNAPFVPAYTTASGVNVSVRADLDVKNYDGGSVEILLYTSQDDPSKPYITWKLNHFHYVLDPHGSGKPYAVLYQVDRETNFARNADYVIGGTITPTPIVPIVEGSDEYKTAIYAFNFAVQSGKMAEVQTKYNSKHKK</sequence>
<accession>A0A8S5PVL9</accession>
<evidence type="ECO:0000313" key="1">
    <source>
        <dbReference type="EMBL" id="DAE10531.1"/>
    </source>
</evidence>
<protein>
    <submittedName>
        <fullName evidence="1">Uncharacterized protein</fullName>
    </submittedName>
</protein>
<dbReference type="EMBL" id="BK015513">
    <property type="protein sequence ID" value="DAE10531.1"/>
    <property type="molecule type" value="Genomic_DNA"/>
</dbReference>
<proteinExistence type="predicted"/>
<name>A0A8S5PVL9_9CAUD</name>